<reference evidence="2" key="1">
    <citation type="submission" date="2018-02" db="EMBL/GenBank/DDBJ databases">
        <authorList>
            <person name="Cohen D.B."/>
            <person name="Kent A.D."/>
        </authorList>
    </citation>
    <scope>NUCLEOTIDE SEQUENCE</scope>
</reference>
<accession>A0A2N9GPF4</accession>
<protein>
    <recommendedName>
        <fullName evidence="1">Reverse transcriptase zinc-binding domain-containing protein</fullName>
    </recommendedName>
</protein>
<organism evidence="2">
    <name type="scientific">Fagus sylvatica</name>
    <name type="common">Beechnut</name>
    <dbReference type="NCBI Taxonomy" id="28930"/>
    <lineage>
        <taxon>Eukaryota</taxon>
        <taxon>Viridiplantae</taxon>
        <taxon>Streptophyta</taxon>
        <taxon>Embryophyta</taxon>
        <taxon>Tracheophyta</taxon>
        <taxon>Spermatophyta</taxon>
        <taxon>Magnoliopsida</taxon>
        <taxon>eudicotyledons</taxon>
        <taxon>Gunneridae</taxon>
        <taxon>Pentapetalae</taxon>
        <taxon>rosids</taxon>
        <taxon>fabids</taxon>
        <taxon>Fagales</taxon>
        <taxon>Fagaceae</taxon>
        <taxon>Fagus</taxon>
    </lineage>
</organism>
<proteinExistence type="predicted"/>
<name>A0A2N9GPF4_FAGSY</name>
<dbReference type="Gene3D" id="2.130.10.10">
    <property type="entry name" value="YVTN repeat-like/Quinoprotein amine dehydrogenase"/>
    <property type="match status" value="1"/>
</dbReference>
<dbReference type="AlphaFoldDB" id="A0A2N9GPF4"/>
<dbReference type="InterPro" id="IPR050358">
    <property type="entry name" value="RSE1/DDB1/CFT1"/>
</dbReference>
<dbReference type="InterPro" id="IPR015943">
    <property type="entry name" value="WD40/YVTN_repeat-like_dom_sf"/>
</dbReference>
<evidence type="ECO:0000259" key="1">
    <source>
        <dbReference type="Pfam" id="PF13966"/>
    </source>
</evidence>
<gene>
    <name evidence="2" type="ORF">FSB_LOCUS29404</name>
</gene>
<evidence type="ECO:0000313" key="2">
    <source>
        <dbReference type="EMBL" id="SPD01522.1"/>
    </source>
</evidence>
<sequence>MSFAAYKMMHWPTGIENCGSGFITHSRSDSAPRISPIQTTDDLDSDWPPHRGDFGPIPNLVVTAANILELYLVRIQEDGSNRDTKPSQEPLRGGLMDGLAGASLELVSHYRLHANVETMAILSVGGGDGSKRRDSIILAFRDAKISVLEFDDSIHGLRTSSMHCFESPEWLHLKRGRESFARGPLVKVDPQGRCGGVLVFELQMIILRAAQGNRLWKRVLVARHGAGCGYWSTGWIRGSHGCGVWKGIMLGWDGFSTHLRHKVGRGDKVRLWHDKWCGDVTLKESFPVLYDCASNQAATISEVLVRENGRVAWNVTFARNFNDWELDSVASFLGLLQSHIPSWGVDVGLSIWRIKAPRRACFFVWTAAWNRILACDNLHKRGYTLPSWCCLCCSNGETVDHLLLHCPVVAVLWSRSFQAFGVQWVLSGTVADLLFSWWNGLGRHSSDIWNMVPICLMWTIWKERNQRTFEDVSRLDNQLLEGFIQTLFDWSRA</sequence>
<dbReference type="PANTHER" id="PTHR10644">
    <property type="entry name" value="DNA REPAIR/RNA PROCESSING CPSF FAMILY"/>
    <property type="match status" value="1"/>
</dbReference>
<dbReference type="EMBL" id="OIVN01002212">
    <property type="protein sequence ID" value="SPD01522.1"/>
    <property type="molecule type" value="Genomic_DNA"/>
</dbReference>
<dbReference type="InterPro" id="IPR026960">
    <property type="entry name" value="RVT-Znf"/>
</dbReference>
<feature type="domain" description="Reverse transcriptase zinc-binding" evidence="1">
    <location>
        <begin position="350"/>
        <end position="413"/>
    </location>
</feature>
<dbReference type="Pfam" id="PF13966">
    <property type="entry name" value="zf-RVT"/>
    <property type="match status" value="1"/>
</dbReference>